<sequence>MHSQGEVIACLEKGLVREAEEQPGAYTIKEECKKAIMRVAELSSDDFHLDRYLYFSCREDRERFCEKVPAGEGRVYNCLFNHKFEEAISERCREALTTRQKLIAQDYKVSYSLAKACKSDLRKYRAAAWTPTCPEPAGPPLLPAPVSGVCCPQRSYSEW</sequence>
<keyword evidence="8" id="KW-0472">Membrane</keyword>
<dbReference type="Proteomes" id="UP001557470">
    <property type="component" value="Unassembled WGS sequence"/>
</dbReference>
<dbReference type="PANTHER" id="PTHR11884:SF1">
    <property type="entry name" value="GOLGI APPARATUS PROTEIN 1"/>
    <property type="match status" value="1"/>
</dbReference>
<evidence type="ECO:0000256" key="5">
    <source>
        <dbReference type="ARBA" id="ARBA00022737"/>
    </source>
</evidence>
<evidence type="ECO:0000256" key="8">
    <source>
        <dbReference type="ARBA" id="ARBA00023136"/>
    </source>
</evidence>
<dbReference type="GO" id="GO:0016020">
    <property type="term" value="C:membrane"/>
    <property type="evidence" value="ECO:0007669"/>
    <property type="project" value="UniProtKB-SubCell"/>
</dbReference>
<evidence type="ECO:0000256" key="9">
    <source>
        <dbReference type="ARBA" id="ARBA00023180"/>
    </source>
</evidence>
<comment type="caution">
    <text evidence="12">The sequence shown here is derived from an EMBL/GenBank/DDBJ whole genome shotgun (WGS) entry which is preliminary data.</text>
</comment>
<evidence type="ECO:0000256" key="3">
    <source>
        <dbReference type="ARBA" id="ARBA00022692"/>
    </source>
</evidence>
<keyword evidence="3" id="KW-0812">Transmembrane</keyword>
<organism evidence="12 13">
    <name type="scientific">Umbra pygmaea</name>
    <name type="common">Eastern mudminnow</name>
    <dbReference type="NCBI Taxonomy" id="75934"/>
    <lineage>
        <taxon>Eukaryota</taxon>
        <taxon>Metazoa</taxon>
        <taxon>Chordata</taxon>
        <taxon>Craniata</taxon>
        <taxon>Vertebrata</taxon>
        <taxon>Euteleostomi</taxon>
        <taxon>Actinopterygii</taxon>
        <taxon>Neopterygii</taxon>
        <taxon>Teleostei</taxon>
        <taxon>Protacanthopterygii</taxon>
        <taxon>Esociformes</taxon>
        <taxon>Umbridae</taxon>
        <taxon>Umbra</taxon>
    </lineage>
</organism>
<accession>A0ABD0WE04</accession>
<keyword evidence="9" id="KW-0325">Glycoprotein</keyword>
<proteinExistence type="predicted"/>
<protein>
    <recommendedName>
        <fullName evidence="2">Golgi apparatus protein 1</fullName>
    </recommendedName>
</protein>
<evidence type="ECO:0000256" key="6">
    <source>
        <dbReference type="ARBA" id="ARBA00022981"/>
    </source>
</evidence>
<dbReference type="InterPro" id="IPR039728">
    <property type="entry name" value="GLG1"/>
</dbReference>
<dbReference type="InterPro" id="IPR017873">
    <property type="entry name" value="Cys-rich_GLG1_repeat_euk"/>
</dbReference>
<name>A0ABD0WE04_UMBPY</name>
<keyword evidence="4" id="KW-0732">Signal</keyword>
<gene>
    <name evidence="12" type="ORF">UPYG_G00262450</name>
</gene>
<comment type="subcellular location">
    <subcellularLocation>
        <location evidence="10">Golgi outpost</location>
    </subcellularLocation>
    <subcellularLocation>
        <location evidence="1">Membrane</location>
        <topology evidence="1">Single-pass type I membrane protein</topology>
    </subcellularLocation>
</comment>
<feature type="repeat" description="Cys-rich GLG1" evidence="11">
    <location>
        <begin position="27"/>
        <end position="87"/>
    </location>
</feature>
<dbReference type="PROSITE" id="PS51289">
    <property type="entry name" value="GLG1_C_RICH"/>
    <property type="match status" value="1"/>
</dbReference>
<keyword evidence="6" id="KW-0730">Sialic acid</keyword>
<dbReference type="InterPro" id="IPR001893">
    <property type="entry name" value="Cys-rich_GLG1_repeat"/>
</dbReference>
<evidence type="ECO:0000313" key="12">
    <source>
        <dbReference type="EMBL" id="KAL0968103.1"/>
    </source>
</evidence>
<evidence type="ECO:0000313" key="13">
    <source>
        <dbReference type="Proteomes" id="UP001557470"/>
    </source>
</evidence>
<dbReference type="PANTHER" id="PTHR11884">
    <property type="entry name" value="SELECTIN LIGAND RELATED"/>
    <property type="match status" value="1"/>
</dbReference>
<keyword evidence="13" id="KW-1185">Reference proteome</keyword>
<keyword evidence="7" id="KW-1133">Transmembrane helix</keyword>
<reference evidence="12 13" key="1">
    <citation type="submission" date="2024-06" db="EMBL/GenBank/DDBJ databases">
        <authorList>
            <person name="Pan Q."/>
            <person name="Wen M."/>
            <person name="Jouanno E."/>
            <person name="Zahm M."/>
            <person name="Klopp C."/>
            <person name="Cabau C."/>
            <person name="Louis A."/>
            <person name="Berthelot C."/>
            <person name="Parey E."/>
            <person name="Roest Crollius H."/>
            <person name="Montfort J."/>
            <person name="Robinson-Rechavi M."/>
            <person name="Bouchez O."/>
            <person name="Lampietro C."/>
            <person name="Lopez Roques C."/>
            <person name="Donnadieu C."/>
            <person name="Postlethwait J."/>
            <person name="Bobe J."/>
            <person name="Verreycken H."/>
            <person name="Guiguen Y."/>
        </authorList>
    </citation>
    <scope>NUCLEOTIDE SEQUENCE [LARGE SCALE GENOMIC DNA]</scope>
    <source>
        <strain evidence="12">Up_M1</strain>
        <tissue evidence="12">Testis</tissue>
    </source>
</reference>
<evidence type="ECO:0000256" key="1">
    <source>
        <dbReference type="ARBA" id="ARBA00004479"/>
    </source>
</evidence>
<evidence type="ECO:0000256" key="7">
    <source>
        <dbReference type="ARBA" id="ARBA00022989"/>
    </source>
</evidence>
<evidence type="ECO:0000256" key="11">
    <source>
        <dbReference type="PROSITE-ProRule" id="PRU00622"/>
    </source>
</evidence>
<dbReference type="Pfam" id="PF00839">
    <property type="entry name" value="Cys_rich_FGFR"/>
    <property type="match status" value="2"/>
</dbReference>
<evidence type="ECO:0000256" key="4">
    <source>
        <dbReference type="ARBA" id="ARBA00022729"/>
    </source>
</evidence>
<evidence type="ECO:0000256" key="2">
    <source>
        <dbReference type="ARBA" id="ARBA00018563"/>
    </source>
</evidence>
<evidence type="ECO:0000256" key="10">
    <source>
        <dbReference type="ARBA" id="ARBA00024182"/>
    </source>
</evidence>
<dbReference type="AlphaFoldDB" id="A0ABD0WE04"/>
<keyword evidence="5" id="KW-0677">Repeat</keyword>
<dbReference type="EMBL" id="JAGEUA010000008">
    <property type="protein sequence ID" value="KAL0968103.1"/>
    <property type="molecule type" value="Genomic_DNA"/>
</dbReference>